<gene>
    <name evidence="2" type="ORF">g.18846</name>
</gene>
<protein>
    <submittedName>
        <fullName evidence="2">Uncharacterized protein</fullName>
    </submittedName>
</protein>
<feature type="compositionally biased region" description="Basic and acidic residues" evidence="1">
    <location>
        <begin position="36"/>
        <end position="45"/>
    </location>
</feature>
<feature type="compositionally biased region" description="Polar residues" evidence="1">
    <location>
        <begin position="90"/>
        <end position="99"/>
    </location>
</feature>
<organism evidence="2">
    <name type="scientific">Graphocephala atropunctata</name>
    <dbReference type="NCBI Taxonomy" id="36148"/>
    <lineage>
        <taxon>Eukaryota</taxon>
        <taxon>Metazoa</taxon>
        <taxon>Ecdysozoa</taxon>
        <taxon>Arthropoda</taxon>
        <taxon>Hexapoda</taxon>
        <taxon>Insecta</taxon>
        <taxon>Pterygota</taxon>
        <taxon>Neoptera</taxon>
        <taxon>Paraneoptera</taxon>
        <taxon>Hemiptera</taxon>
        <taxon>Auchenorrhyncha</taxon>
        <taxon>Membracoidea</taxon>
        <taxon>Cicadellidae</taxon>
        <taxon>Cicadellinae</taxon>
        <taxon>Cicadellini</taxon>
        <taxon>Graphocephala</taxon>
    </lineage>
</organism>
<reference evidence="2" key="1">
    <citation type="submission" date="2015-11" db="EMBL/GenBank/DDBJ databases">
        <title>De novo transcriptome assembly of four potential Pierce s Disease insect vectors from Arizona vineyards.</title>
        <authorList>
            <person name="Tassone E.E."/>
        </authorList>
    </citation>
    <scope>NUCLEOTIDE SEQUENCE</scope>
</reference>
<name>A0A1B6MFS4_9HEMI</name>
<proteinExistence type="predicted"/>
<sequence length="291" mass="32499">MNRSDTSTSAPESKQEDSANYSWLWDWLFRSIQPEEGGRVKRDEDSNITSDAPEGNDSKESIQFPDTNSTTDMIGGESPPQADELAESESGVTHSFQKNSSEENHFDEDVNKTVTECMGDECDVDLAAIENEILKLENAVLESGQGETMTGAVWNTDKFVENNPWLEMKILGQKHSMADGNNDNPLELEIFDIKSNIVDSNSNLTDIDLINVSPIKSNDSFTELEFNVLLPGNMSQPETAIHFQVQYDSVVNLTTNQTMLLTLAMEILNEIEISELENRAFIFNSIAKGNW</sequence>
<evidence type="ECO:0000256" key="1">
    <source>
        <dbReference type="SAM" id="MobiDB-lite"/>
    </source>
</evidence>
<dbReference type="EMBL" id="GEBQ01005221">
    <property type="protein sequence ID" value="JAT34756.1"/>
    <property type="molecule type" value="Transcribed_RNA"/>
</dbReference>
<dbReference type="AlphaFoldDB" id="A0A1B6MFS4"/>
<feature type="region of interest" description="Disordered" evidence="1">
    <location>
        <begin position="34"/>
        <end position="105"/>
    </location>
</feature>
<evidence type="ECO:0000313" key="2">
    <source>
        <dbReference type="EMBL" id="JAT34756.1"/>
    </source>
</evidence>
<accession>A0A1B6MFS4</accession>